<name>A0A1M6ER82_9RHOB</name>
<dbReference type="Proteomes" id="UP000184292">
    <property type="component" value="Unassembled WGS sequence"/>
</dbReference>
<evidence type="ECO:0000259" key="2">
    <source>
        <dbReference type="Pfam" id="PF18557"/>
    </source>
</evidence>
<feature type="region of interest" description="Disordered" evidence="1">
    <location>
        <begin position="1"/>
        <end position="20"/>
    </location>
</feature>
<evidence type="ECO:0000256" key="1">
    <source>
        <dbReference type="SAM" id="MobiDB-lite"/>
    </source>
</evidence>
<proteinExistence type="predicted"/>
<feature type="domain" description="Anti-sigma factor NepR" evidence="2">
    <location>
        <begin position="21"/>
        <end position="54"/>
    </location>
</feature>
<reference evidence="3 4" key="1">
    <citation type="submission" date="2016-11" db="EMBL/GenBank/DDBJ databases">
        <authorList>
            <person name="Jaros S."/>
            <person name="Januszkiewicz K."/>
            <person name="Wedrychowicz H."/>
        </authorList>
    </citation>
    <scope>NUCLEOTIDE SEQUENCE [LARGE SCALE GENOMIC DNA]</scope>
    <source>
        <strain evidence="3 4">DSM 100565</strain>
    </source>
</reference>
<keyword evidence="4" id="KW-1185">Reference proteome</keyword>
<evidence type="ECO:0000313" key="4">
    <source>
        <dbReference type="Proteomes" id="UP000184292"/>
    </source>
</evidence>
<dbReference type="STRING" id="1447782.SAMN05444417_2133"/>
<evidence type="ECO:0000313" key="3">
    <source>
        <dbReference type="EMBL" id="SHI87991.1"/>
    </source>
</evidence>
<dbReference type="InterPro" id="IPR041649">
    <property type="entry name" value="NepR"/>
</dbReference>
<sequence length="57" mass="6618">MNFAMKKVEMGEDSDKSSIRNQIDENLKKVYQDALNEEVPDKFRDLLEQLKKKEGGS</sequence>
<dbReference type="AlphaFoldDB" id="A0A1M6ER82"/>
<gene>
    <name evidence="3" type="ORF">SAMN05444417_2133</name>
</gene>
<dbReference type="RefSeq" id="WP_244526329.1">
    <property type="nucleotide sequence ID" value="NZ_FQYO01000003.1"/>
</dbReference>
<protein>
    <recommendedName>
        <fullName evidence="2">Anti-sigma factor NepR domain-containing protein</fullName>
    </recommendedName>
</protein>
<organism evidence="3 4">
    <name type="scientific">Wenxinia saemankumensis</name>
    <dbReference type="NCBI Taxonomy" id="1447782"/>
    <lineage>
        <taxon>Bacteria</taxon>
        <taxon>Pseudomonadati</taxon>
        <taxon>Pseudomonadota</taxon>
        <taxon>Alphaproteobacteria</taxon>
        <taxon>Rhodobacterales</taxon>
        <taxon>Roseobacteraceae</taxon>
        <taxon>Wenxinia</taxon>
    </lineage>
</organism>
<accession>A0A1M6ER82</accession>
<dbReference type="Pfam" id="PF18557">
    <property type="entry name" value="NepR"/>
    <property type="match status" value="1"/>
</dbReference>
<dbReference type="EMBL" id="FQYO01000003">
    <property type="protein sequence ID" value="SHI87991.1"/>
    <property type="molecule type" value="Genomic_DNA"/>
</dbReference>